<dbReference type="InterPro" id="IPR001680">
    <property type="entry name" value="WD40_rpt"/>
</dbReference>
<dbReference type="HAMAP" id="MF_03037">
    <property type="entry name" value="ciao1"/>
    <property type="match status" value="1"/>
</dbReference>
<feature type="repeat" description="WD" evidence="5">
    <location>
        <begin position="298"/>
        <end position="334"/>
    </location>
</feature>
<comment type="similarity">
    <text evidence="4">Belongs to the WD repeat CIA1 family.</text>
</comment>
<dbReference type="CDD" id="cd00200">
    <property type="entry name" value="WD40"/>
    <property type="match status" value="1"/>
</dbReference>
<dbReference type="PANTHER" id="PTHR19920:SF0">
    <property type="entry name" value="CYTOSOLIC IRON-SULFUR PROTEIN ASSEMBLY PROTEIN CIAO1-RELATED"/>
    <property type="match status" value="1"/>
</dbReference>
<dbReference type="PRINTS" id="PR00320">
    <property type="entry name" value="GPROTEINBRPT"/>
</dbReference>
<dbReference type="FunFam" id="2.130.10.10:FF:000136">
    <property type="entry name" value="Probable cytosolic iron-sulfur protein assembly protein CIAO1"/>
    <property type="match status" value="1"/>
</dbReference>
<organism evidence="6">
    <name type="scientific">Clastoptera arizonana</name>
    <name type="common">Arizona spittle bug</name>
    <dbReference type="NCBI Taxonomy" id="38151"/>
    <lineage>
        <taxon>Eukaryota</taxon>
        <taxon>Metazoa</taxon>
        <taxon>Ecdysozoa</taxon>
        <taxon>Arthropoda</taxon>
        <taxon>Hexapoda</taxon>
        <taxon>Insecta</taxon>
        <taxon>Pterygota</taxon>
        <taxon>Neoptera</taxon>
        <taxon>Paraneoptera</taxon>
        <taxon>Hemiptera</taxon>
        <taxon>Auchenorrhyncha</taxon>
        <taxon>Cercopoidea</taxon>
        <taxon>Clastopteridae</taxon>
        <taxon>Clastoptera</taxon>
    </lineage>
</organism>
<sequence>MGLNLLDTLSGHIGRVWNASWHPLGNIVASCGEDKTIRLWNNEGERWVLKTILADAHQRTIREVSWSHCGNFLASASFDATTAIWDKKSGQFDCNATLEGHENEIKSVCWSKSGHFLATCSRDKSVWVWEIEEDDEYECAAVINAHTQDVKKVIWHPNSDMLVSASYDNTIKMFKEDPADNDWTCVATLKSHESTVWSIAFDKTGTRLASCSDDKTVKIWQEYLPGNVEGVVTTDNSPVWKCVCTLAGYHGRVVYDISWCHLTGLIATACEDDAIRIFKEDPVSDHNQPTFHLIETVQKAHTQDVNSVSWNPVKPGLLVSASDDGTVKLWSWTE</sequence>
<dbReference type="GO" id="GO:0016226">
    <property type="term" value="P:iron-sulfur cluster assembly"/>
    <property type="evidence" value="ECO:0007669"/>
    <property type="project" value="UniProtKB-UniRule"/>
</dbReference>
<gene>
    <name evidence="4" type="primary">Ciao1</name>
    <name evidence="6" type="ORF">g.13513</name>
</gene>
<name>A0A1B6CSN4_9HEMI</name>
<dbReference type="AlphaFoldDB" id="A0A1B6CSN4"/>
<comment type="function">
    <text evidence="4">Essential component of the cytosolic iron-sulfur (Fe/S) protein assembly machinery. Required for the maturation of extramitochondrial Fe/S proteins.</text>
</comment>
<evidence type="ECO:0000313" key="6">
    <source>
        <dbReference type="EMBL" id="JAS16263.1"/>
    </source>
</evidence>
<comment type="function">
    <text evidence="3">Key component of the cytosolic iron-sulfur protein assembly (CIA) complex, a multiprotein complex that mediates the incorporation of iron-sulfur cluster into extramitochondrial Fe/S proteins. As a CIA complex component, interacts specifically with CIAO2A or CIAO2B and MMS19 to assist different branches of iron-sulfur protein assembly, depending of its interactors. The complex CIAO1:CIAO2B:MMS19 binds to and facilitates the assembly of most cytosolic-nuclear Fe/S proteins. CIAO1:CIAO2A specifically matures ACO1 and stabilizes IREB2. Seems to specifically modulate the transactivation activity of WT1. As part of the mitotic spindle-associated MMXD complex it may play a role in chromosome segregation.</text>
</comment>
<feature type="repeat" description="WD" evidence="5">
    <location>
        <begin position="54"/>
        <end position="91"/>
    </location>
</feature>
<reference evidence="6" key="1">
    <citation type="submission" date="2015-12" db="EMBL/GenBank/DDBJ databases">
        <title>De novo transcriptome assembly of four potential Pierce s Disease insect vectors from Arizona vineyards.</title>
        <authorList>
            <person name="Tassone E.E."/>
        </authorList>
    </citation>
    <scope>NUCLEOTIDE SEQUENCE</scope>
</reference>
<dbReference type="PANTHER" id="PTHR19920">
    <property type="entry name" value="WD40 PROTEIN CIAO1"/>
    <property type="match status" value="1"/>
</dbReference>
<feature type="repeat" description="WD" evidence="5">
    <location>
        <begin position="9"/>
        <end position="41"/>
    </location>
</feature>
<dbReference type="SUPFAM" id="SSF50978">
    <property type="entry name" value="WD40 repeat-like"/>
    <property type="match status" value="1"/>
</dbReference>
<dbReference type="InterPro" id="IPR015943">
    <property type="entry name" value="WD40/YVTN_repeat-like_dom_sf"/>
</dbReference>
<dbReference type="InterPro" id="IPR020472">
    <property type="entry name" value="WD40_PAC1"/>
</dbReference>
<dbReference type="InterPro" id="IPR036322">
    <property type="entry name" value="WD40_repeat_dom_sf"/>
</dbReference>
<dbReference type="EMBL" id="GEDC01021035">
    <property type="protein sequence ID" value="JAS16263.1"/>
    <property type="molecule type" value="Transcribed_RNA"/>
</dbReference>
<dbReference type="PROSITE" id="PS50082">
    <property type="entry name" value="WD_REPEATS_2"/>
    <property type="match status" value="6"/>
</dbReference>
<evidence type="ECO:0000256" key="2">
    <source>
        <dbReference type="ARBA" id="ARBA00022737"/>
    </source>
</evidence>
<proteinExistence type="inferred from homology"/>
<evidence type="ECO:0000256" key="3">
    <source>
        <dbReference type="ARBA" id="ARBA00060126"/>
    </source>
</evidence>
<dbReference type="PROSITE" id="PS50294">
    <property type="entry name" value="WD_REPEATS_REGION"/>
    <property type="match status" value="6"/>
</dbReference>
<feature type="repeat" description="WD" evidence="5">
    <location>
        <begin position="143"/>
        <end position="175"/>
    </location>
</feature>
<feature type="repeat" description="WD" evidence="5">
    <location>
        <begin position="189"/>
        <end position="221"/>
    </location>
</feature>
<accession>A0A1B6CSN4</accession>
<keyword evidence="2" id="KW-0677">Repeat</keyword>
<dbReference type="InterPro" id="IPR028608">
    <property type="entry name" value="CIAO1/Cia1"/>
</dbReference>
<protein>
    <recommendedName>
        <fullName evidence="4">Probable cytosolic iron-sulfur protein assembly protein Ciao1</fullName>
    </recommendedName>
</protein>
<keyword evidence="1 5" id="KW-0853">WD repeat</keyword>
<dbReference type="Pfam" id="PF00400">
    <property type="entry name" value="WD40"/>
    <property type="match status" value="7"/>
</dbReference>
<evidence type="ECO:0000256" key="5">
    <source>
        <dbReference type="PROSITE-ProRule" id="PRU00221"/>
    </source>
</evidence>
<feature type="repeat" description="WD" evidence="5">
    <location>
        <begin position="98"/>
        <end position="139"/>
    </location>
</feature>
<dbReference type="GO" id="GO:0097361">
    <property type="term" value="C:cytosolic [4Fe-4S] assembly targeting complex"/>
    <property type="evidence" value="ECO:0007669"/>
    <property type="project" value="InterPro"/>
</dbReference>
<dbReference type="SMART" id="SM00320">
    <property type="entry name" value="WD40"/>
    <property type="match status" value="7"/>
</dbReference>
<evidence type="ECO:0000256" key="1">
    <source>
        <dbReference type="ARBA" id="ARBA00022574"/>
    </source>
</evidence>
<dbReference type="Gene3D" id="2.130.10.10">
    <property type="entry name" value="YVTN repeat-like/Quinoprotein amine dehydrogenase"/>
    <property type="match status" value="1"/>
</dbReference>
<dbReference type="PROSITE" id="PS00678">
    <property type="entry name" value="WD_REPEATS_1"/>
    <property type="match status" value="1"/>
</dbReference>
<evidence type="ECO:0000256" key="4">
    <source>
        <dbReference type="HAMAP-Rule" id="MF_03037"/>
    </source>
</evidence>
<dbReference type="InterPro" id="IPR019775">
    <property type="entry name" value="WD40_repeat_CS"/>
</dbReference>